<evidence type="ECO:0000313" key="1">
    <source>
        <dbReference type="EMBL" id="MBN3284578.1"/>
    </source>
</evidence>
<name>A0ABS2YF96_POLSP</name>
<dbReference type="NCBIfam" id="TIGR00756">
    <property type="entry name" value="PPR"/>
    <property type="match status" value="1"/>
</dbReference>
<organism evidence="1 2">
    <name type="scientific">Polyodon spathula</name>
    <name type="common">North American paddlefish</name>
    <name type="synonym">Squalus spathula</name>
    <dbReference type="NCBI Taxonomy" id="7913"/>
    <lineage>
        <taxon>Eukaryota</taxon>
        <taxon>Metazoa</taxon>
        <taxon>Chordata</taxon>
        <taxon>Craniata</taxon>
        <taxon>Vertebrata</taxon>
        <taxon>Euteleostomi</taxon>
        <taxon>Actinopterygii</taxon>
        <taxon>Chondrostei</taxon>
        <taxon>Acipenseriformes</taxon>
        <taxon>Polyodontidae</taxon>
        <taxon>Polyodon</taxon>
    </lineage>
</organism>
<evidence type="ECO:0000313" key="2">
    <source>
        <dbReference type="Proteomes" id="UP001166093"/>
    </source>
</evidence>
<dbReference type="Proteomes" id="UP001166093">
    <property type="component" value="Unassembled WGS sequence"/>
</dbReference>
<comment type="caution">
    <text evidence="1">The sequence shown here is derived from an EMBL/GenBank/DDBJ whole genome shotgun (WGS) entry which is preliminary data.</text>
</comment>
<accession>A0ABS2YF96</accession>
<sequence length="74" mass="8450">MKCYGLDNDIAAAKALYQQMQEEHMQPDELCLKRLALLLKSAGEPVPFTEPPESFRFYADKLRRGSSNQLSEDD</sequence>
<reference evidence="1" key="1">
    <citation type="journal article" date="2021" name="Cell">
        <title>Tracing the genetic footprints of vertebrate landing in non-teleost ray-finned fishes.</title>
        <authorList>
            <person name="Bi X."/>
            <person name="Wang K."/>
            <person name="Yang L."/>
            <person name="Pan H."/>
            <person name="Jiang H."/>
            <person name="Wei Q."/>
            <person name="Fang M."/>
            <person name="Yu H."/>
            <person name="Zhu C."/>
            <person name="Cai Y."/>
            <person name="He Y."/>
            <person name="Gan X."/>
            <person name="Zeng H."/>
            <person name="Yu D."/>
            <person name="Zhu Y."/>
            <person name="Jiang H."/>
            <person name="Qiu Q."/>
            <person name="Yang H."/>
            <person name="Zhang Y.E."/>
            <person name="Wang W."/>
            <person name="Zhu M."/>
            <person name="He S."/>
            <person name="Zhang G."/>
        </authorList>
    </citation>
    <scope>NUCLEOTIDE SEQUENCE</scope>
    <source>
        <strain evidence="1">Pddl_001</strain>
    </source>
</reference>
<dbReference type="InterPro" id="IPR002885">
    <property type="entry name" value="PPR_rpt"/>
</dbReference>
<dbReference type="EMBL" id="JAAWVQ010137878">
    <property type="protein sequence ID" value="MBN3284578.1"/>
    <property type="molecule type" value="Genomic_DNA"/>
</dbReference>
<dbReference type="PANTHER" id="PTHR46669">
    <property type="entry name" value="LEUCINE-RICH PPR MOTIF-CONTAINING PROTEIN, MITOCHONDRIAL"/>
    <property type="match status" value="1"/>
</dbReference>
<dbReference type="PANTHER" id="PTHR46669:SF1">
    <property type="entry name" value="LEUCINE-RICH PPR MOTIF-CONTAINING PROTEIN, MITOCHONDRIAL"/>
    <property type="match status" value="1"/>
</dbReference>
<keyword evidence="2" id="KW-1185">Reference proteome</keyword>
<proteinExistence type="predicted"/>
<feature type="non-terminal residue" evidence="1">
    <location>
        <position position="74"/>
    </location>
</feature>
<dbReference type="InterPro" id="IPR033490">
    <property type="entry name" value="LRP130"/>
</dbReference>
<feature type="non-terminal residue" evidence="1">
    <location>
        <position position="1"/>
    </location>
</feature>
<protein>
    <submittedName>
        <fullName evidence="1">LPPRC protein</fullName>
    </submittedName>
</protein>
<gene>
    <name evidence="1" type="primary">Lrpprc</name>
    <name evidence="1" type="ORF">GTO93_0008310</name>
</gene>